<sequence>MSKRTVFTTLTPLPPGVSREVVMETLKSHTEMIDLNPLVIERHPIKPPPNATPEEYHCVWYSLTDRVQYLPGGLASGQVTYTCCFHDLKDGLQTHCYAPMGLDIKGKWTLGGSLPGEPIAPVELGLGAPLHGLWLREDVDMRCNIMMGGFVKKTLKKAHSSLVGRLLVKSEIQEAAMRNKALSERSTMGPFAGSQASSTEYSPSDYDTQSIAEGSVLNNSPLGAQSPMFALQNTPSQNTSSYRSEQSDPRTSFDSRLHPAALNIRNSGASSDKGGHRDPAAGGQHPSERVSWQSLHQRQSPSIGSQVEPIYLSPHTYRPPVPQKYAELPTQQRQDGSQGSRMDGQGQNQGQSQNQGQGQQQRQVEWQNSRMDGQSQNYNQSQGQGQLLLPHRYQNHGAVELE</sequence>
<feature type="compositionally biased region" description="Polar residues" evidence="1">
    <location>
        <begin position="290"/>
        <end position="305"/>
    </location>
</feature>
<protein>
    <recommendedName>
        <fullName evidence="2">DUF7053 domain-containing protein</fullName>
    </recommendedName>
</protein>
<comment type="caution">
    <text evidence="3">The sequence shown here is derived from an EMBL/GenBank/DDBJ whole genome shotgun (WGS) entry which is preliminary data.</text>
</comment>
<organism evidence="3 4">
    <name type="scientific">Oculimacula yallundae</name>
    <dbReference type="NCBI Taxonomy" id="86028"/>
    <lineage>
        <taxon>Eukaryota</taxon>
        <taxon>Fungi</taxon>
        <taxon>Dikarya</taxon>
        <taxon>Ascomycota</taxon>
        <taxon>Pezizomycotina</taxon>
        <taxon>Leotiomycetes</taxon>
        <taxon>Helotiales</taxon>
        <taxon>Ploettnerulaceae</taxon>
        <taxon>Oculimacula</taxon>
    </lineage>
</organism>
<feature type="compositionally biased region" description="Low complexity" evidence="1">
    <location>
        <begin position="373"/>
        <end position="389"/>
    </location>
</feature>
<feature type="compositionally biased region" description="Polar residues" evidence="1">
    <location>
        <begin position="329"/>
        <end position="340"/>
    </location>
</feature>
<reference evidence="3 4" key="1">
    <citation type="journal article" date="2024" name="Commun. Biol.">
        <title>Comparative genomic analysis of thermophilic fungi reveals convergent evolutionary adaptations and gene losses.</title>
        <authorList>
            <person name="Steindorff A.S."/>
            <person name="Aguilar-Pontes M.V."/>
            <person name="Robinson A.J."/>
            <person name="Andreopoulos B."/>
            <person name="LaButti K."/>
            <person name="Kuo A."/>
            <person name="Mondo S."/>
            <person name="Riley R."/>
            <person name="Otillar R."/>
            <person name="Haridas S."/>
            <person name="Lipzen A."/>
            <person name="Grimwood J."/>
            <person name="Schmutz J."/>
            <person name="Clum A."/>
            <person name="Reid I.D."/>
            <person name="Moisan M.C."/>
            <person name="Butler G."/>
            <person name="Nguyen T.T.M."/>
            <person name="Dewar K."/>
            <person name="Conant G."/>
            <person name="Drula E."/>
            <person name="Henrissat B."/>
            <person name="Hansel C."/>
            <person name="Singer S."/>
            <person name="Hutchinson M.I."/>
            <person name="de Vries R.P."/>
            <person name="Natvig D.O."/>
            <person name="Powell A.J."/>
            <person name="Tsang A."/>
            <person name="Grigoriev I.V."/>
        </authorList>
    </citation>
    <scope>NUCLEOTIDE SEQUENCE [LARGE SCALE GENOMIC DNA]</scope>
    <source>
        <strain evidence="3 4">CBS 494.80</strain>
    </source>
</reference>
<dbReference type="PANTHER" id="PTHR38117">
    <property type="entry name" value="NACHT AND WD40 DOMAIN PROTEIN"/>
    <property type="match status" value="1"/>
</dbReference>
<feature type="compositionally biased region" description="Low complexity" evidence="1">
    <location>
        <begin position="344"/>
        <end position="363"/>
    </location>
</feature>
<evidence type="ECO:0000256" key="1">
    <source>
        <dbReference type="SAM" id="MobiDB-lite"/>
    </source>
</evidence>
<proteinExistence type="predicted"/>
<feature type="compositionally biased region" description="Polar residues" evidence="1">
    <location>
        <begin position="231"/>
        <end position="244"/>
    </location>
</feature>
<accession>A0ABR4BVR1</accession>
<dbReference type="EMBL" id="JAZHXI010000018">
    <property type="protein sequence ID" value="KAL2061724.1"/>
    <property type="molecule type" value="Genomic_DNA"/>
</dbReference>
<dbReference type="Pfam" id="PF23155">
    <property type="entry name" value="DUF7053"/>
    <property type="match status" value="1"/>
</dbReference>
<evidence type="ECO:0000259" key="2">
    <source>
        <dbReference type="Pfam" id="PF23155"/>
    </source>
</evidence>
<dbReference type="InterPro" id="IPR055481">
    <property type="entry name" value="DUF7053"/>
</dbReference>
<keyword evidence="4" id="KW-1185">Reference proteome</keyword>
<gene>
    <name evidence="3" type="ORF">VTL71DRAFT_7102</name>
</gene>
<feature type="compositionally biased region" description="Basic and acidic residues" evidence="1">
    <location>
        <begin position="245"/>
        <end position="257"/>
    </location>
</feature>
<dbReference type="PANTHER" id="PTHR38117:SF2">
    <property type="entry name" value="NACHT AND WD40 DOMAIN PROTEIN"/>
    <property type="match status" value="1"/>
</dbReference>
<feature type="compositionally biased region" description="Polar residues" evidence="1">
    <location>
        <begin position="194"/>
        <end position="223"/>
    </location>
</feature>
<feature type="domain" description="DUF7053" evidence="2">
    <location>
        <begin position="2"/>
        <end position="171"/>
    </location>
</feature>
<name>A0ABR4BVR1_9HELO</name>
<feature type="region of interest" description="Disordered" evidence="1">
    <location>
        <begin position="180"/>
        <end position="402"/>
    </location>
</feature>
<evidence type="ECO:0000313" key="4">
    <source>
        <dbReference type="Proteomes" id="UP001595075"/>
    </source>
</evidence>
<dbReference type="Proteomes" id="UP001595075">
    <property type="component" value="Unassembled WGS sequence"/>
</dbReference>
<evidence type="ECO:0000313" key="3">
    <source>
        <dbReference type="EMBL" id="KAL2061724.1"/>
    </source>
</evidence>